<proteinExistence type="predicted"/>
<evidence type="ECO:0000256" key="1">
    <source>
        <dbReference type="SAM" id="SignalP"/>
    </source>
</evidence>
<name>A0ABW5IPB0_9BACT</name>
<protein>
    <recommendedName>
        <fullName evidence="4">YceI-like domain-containing protein</fullName>
    </recommendedName>
</protein>
<accession>A0ABW5IPB0</accession>
<evidence type="ECO:0008006" key="4">
    <source>
        <dbReference type="Google" id="ProtNLM"/>
    </source>
</evidence>
<dbReference type="Proteomes" id="UP001597544">
    <property type="component" value="Unassembled WGS sequence"/>
</dbReference>
<feature type="chain" id="PRO_5045261803" description="YceI-like domain-containing protein" evidence="1">
    <location>
        <begin position="26"/>
        <end position="192"/>
    </location>
</feature>
<dbReference type="SUPFAM" id="SSF101874">
    <property type="entry name" value="YceI-like"/>
    <property type="match status" value="1"/>
</dbReference>
<comment type="caution">
    <text evidence="2">The sequence shown here is derived from an EMBL/GenBank/DDBJ whole genome shotgun (WGS) entry which is preliminary data.</text>
</comment>
<feature type="signal peptide" evidence="1">
    <location>
        <begin position="1"/>
        <end position="25"/>
    </location>
</feature>
<keyword evidence="3" id="KW-1185">Reference proteome</keyword>
<keyword evidence="1" id="KW-0732">Signal</keyword>
<reference evidence="3" key="1">
    <citation type="journal article" date="2019" name="Int. J. Syst. Evol. Microbiol.">
        <title>The Global Catalogue of Microorganisms (GCM) 10K type strain sequencing project: providing services to taxonomists for standard genome sequencing and annotation.</title>
        <authorList>
            <consortium name="The Broad Institute Genomics Platform"/>
            <consortium name="The Broad Institute Genome Sequencing Center for Infectious Disease"/>
            <person name="Wu L."/>
            <person name="Ma J."/>
        </authorList>
    </citation>
    <scope>NUCLEOTIDE SEQUENCE [LARGE SCALE GENOMIC DNA]</scope>
    <source>
        <strain evidence="3">KCTC 42498</strain>
    </source>
</reference>
<sequence length="192" mass="21813">MRRYIPEIFLPLLLLLLMLYSPAKAQTNAVYTGDNRAFVTLDGITKPYTFTSDQMLVKYNKTTQRLECILDLATLYPANDSTPPTMAYDVFFGAKYPDLVIYIDAPVEKINARNLYAESMEKKATVTVQGVANQTVIPVVFTPDKNSFIFSTNFDLMLDDFEASIPIKYIPVLSGRVVITINNARWIDMQMR</sequence>
<dbReference type="EMBL" id="JBHULU010000021">
    <property type="protein sequence ID" value="MFD2515489.1"/>
    <property type="molecule type" value="Genomic_DNA"/>
</dbReference>
<evidence type="ECO:0000313" key="2">
    <source>
        <dbReference type="EMBL" id="MFD2515489.1"/>
    </source>
</evidence>
<gene>
    <name evidence="2" type="ORF">ACFSRY_16570</name>
</gene>
<dbReference type="InterPro" id="IPR036761">
    <property type="entry name" value="TTHA0802/YceI-like_sf"/>
</dbReference>
<evidence type="ECO:0000313" key="3">
    <source>
        <dbReference type="Proteomes" id="UP001597544"/>
    </source>
</evidence>
<dbReference type="RefSeq" id="WP_377510319.1">
    <property type="nucleotide sequence ID" value="NZ_JBHULU010000021.1"/>
</dbReference>
<organism evidence="2 3">
    <name type="scientific">Pontibacter locisalis</name>
    <dbReference type="NCBI Taxonomy" id="1719035"/>
    <lineage>
        <taxon>Bacteria</taxon>
        <taxon>Pseudomonadati</taxon>
        <taxon>Bacteroidota</taxon>
        <taxon>Cytophagia</taxon>
        <taxon>Cytophagales</taxon>
        <taxon>Hymenobacteraceae</taxon>
        <taxon>Pontibacter</taxon>
    </lineage>
</organism>